<evidence type="ECO:0000313" key="3">
    <source>
        <dbReference type="Proteomes" id="UP000030764"/>
    </source>
</evidence>
<reference evidence="1 3" key="1">
    <citation type="journal article" date="2014" name="Nat. Genet.">
        <title>Genome and transcriptome of the porcine whipworm Trichuris suis.</title>
        <authorList>
            <person name="Jex A.R."/>
            <person name="Nejsum P."/>
            <person name="Schwarz E.M."/>
            <person name="Hu L."/>
            <person name="Young N.D."/>
            <person name="Hall R.S."/>
            <person name="Korhonen P.K."/>
            <person name="Liao S."/>
            <person name="Thamsborg S."/>
            <person name="Xia J."/>
            <person name="Xu P."/>
            <person name="Wang S."/>
            <person name="Scheerlinck J.P."/>
            <person name="Hofmann A."/>
            <person name="Sternberg P.W."/>
            <person name="Wang J."/>
            <person name="Gasser R.B."/>
        </authorList>
    </citation>
    <scope>NUCLEOTIDE SEQUENCE [LARGE SCALE GENOMIC DNA]</scope>
    <source>
        <strain evidence="2">DCEP-RM93F</strain>
        <strain evidence="1">DCEP-RM93M</strain>
    </source>
</reference>
<sequence>MSQNVEKICLLRQDIVTFLEMKGQNTDEIRDENWLQDLAFAVDITAQLTGLNLKLQAPFTYDVTKAEESMQMELLEMQSDPTLRAKYLEVEMPGFLSYLPEEFKNFRKFASKIMAMFGFIYVCEQLISFMRSTKTSQRTRLTDVVSDQSRNCTGISTRQQKLSLGKGVKPHGNTIND</sequence>
<dbReference type="Proteomes" id="UP000030758">
    <property type="component" value="Unassembled WGS sequence"/>
</dbReference>
<dbReference type="AlphaFoldDB" id="A0A085LZQ5"/>
<dbReference type="PANTHER" id="PTHR45913">
    <property type="entry name" value="EPM2A-INTERACTING PROTEIN 1"/>
    <property type="match status" value="1"/>
</dbReference>
<evidence type="ECO:0000313" key="1">
    <source>
        <dbReference type="EMBL" id="KFD50451.1"/>
    </source>
</evidence>
<accession>A0A085LZQ5</accession>
<keyword evidence="3" id="KW-1185">Reference proteome</keyword>
<dbReference type="EMBL" id="KL367597">
    <property type="protein sequence ID" value="KFD62337.1"/>
    <property type="molecule type" value="Genomic_DNA"/>
</dbReference>
<dbReference type="PANTHER" id="PTHR45913:SF11">
    <property type="entry name" value="EPM2A-INTERACTING PROTEIN 1"/>
    <property type="match status" value="1"/>
</dbReference>
<gene>
    <name evidence="1" type="ORF">M513_08678</name>
    <name evidence="2" type="ORF">M514_08678</name>
</gene>
<evidence type="ECO:0000313" key="2">
    <source>
        <dbReference type="EMBL" id="KFD62337.1"/>
    </source>
</evidence>
<dbReference type="Proteomes" id="UP000030764">
    <property type="component" value="Unassembled WGS sequence"/>
</dbReference>
<protein>
    <submittedName>
        <fullName evidence="1">Uncharacterized protein</fullName>
    </submittedName>
</protein>
<name>A0A085LZQ5_9BILA</name>
<proteinExistence type="predicted"/>
<organism evidence="1 3">
    <name type="scientific">Trichuris suis</name>
    <name type="common">pig whipworm</name>
    <dbReference type="NCBI Taxonomy" id="68888"/>
    <lineage>
        <taxon>Eukaryota</taxon>
        <taxon>Metazoa</taxon>
        <taxon>Ecdysozoa</taxon>
        <taxon>Nematoda</taxon>
        <taxon>Enoplea</taxon>
        <taxon>Dorylaimia</taxon>
        <taxon>Trichinellida</taxon>
        <taxon>Trichuridae</taxon>
        <taxon>Trichuris</taxon>
    </lineage>
</organism>
<dbReference type="EMBL" id="KL363253">
    <property type="protein sequence ID" value="KFD50451.1"/>
    <property type="molecule type" value="Genomic_DNA"/>
</dbReference>